<reference evidence="1 2" key="1">
    <citation type="submission" date="2016-11" db="EMBL/GenBank/DDBJ databases">
        <authorList>
            <person name="Jaros S."/>
            <person name="Januszkiewicz K."/>
            <person name="Wedrychowicz H."/>
        </authorList>
    </citation>
    <scope>NUCLEOTIDE SEQUENCE [LARGE SCALE GENOMIC DNA]</scope>
    <source>
        <strain evidence="1 2">DSM 19436</strain>
    </source>
</reference>
<evidence type="ECO:0008006" key="3">
    <source>
        <dbReference type="Google" id="ProtNLM"/>
    </source>
</evidence>
<evidence type="ECO:0000313" key="2">
    <source>
        <dbReference type="Proteomes" id="UP000184485"/>
    </source>
</evidence>
<dbReference type="Proteomes" id="UP000184485">
    <property type="component" value="Unassembled WGS sequence"/>
</dbReference>
<dbReference type="PROSITE" id="PS51257">
    <property type="entry name" value="PROKAR_LIPOPROTEIN"/>
    <property type="match status" value="1"/>
</dbReference>
<organism evidence="1 2">
    <name type="scientific">Kaistia soli DSM 19436</name>
    <dbReference type="NCBI Taxonomy" id="1122133"/>
    <lineage>
        <taxon>Bacteria</taxon>
        <taxon>Pseudomonadati</taxon>
        <taxon>Pseudomonadota</taxon>
        <taxon>Alphaproteobacteria</taxon>
        <taxon>Hyphomicrobiales</taxon>
        <taxon>Kaistiaceae</taxon>
        <taxon>Kaistia</taxon>
    </lineage>
</organism>
<dbReference type="OrthoDB" id="7916154at2"/>
<gene>
    <name evidence="1" type="ORF">SAMN02745157_0668</name>
</gene>
<keyword evidence="2" id="KW-1185">Reference proteome</keyword>
<sequence>MPSFRLVATCLVVAVAGCAQHPDGIKATLMSEEPYKAMDCAQLAAKSIDLNTRLNNDIAQQRRAANNDALGVFVIGMPVASMSGSDVGSEIALLKGEVNALHRVGIAKSCPPPFASPEPGTTMD</sequence>
<dbReference type="STRING" id="1122133.SAMN02745157_0668"/>
<dbReference type="RefSeq" id="WP_073052684.1">
    <property type="nucleotide sequence ID" value="NZ_FQUP01000001.1"/>
</dbReference>
<proteinExistence type="predicted"/>
<dbReference type="EMBL" id="FQUP01000001">
    <property type="protein sequence ID" value="SHE66632.1"/>
    <property type="molecule type" value="Genomic_DNA"/>
</dbReference>
<accession>A0A1M4VCD6</accession>
<dbReference type="AlphaFoldDB" id="A0A1M4VCD6"/>
<evidence type="ECO:0000313" key="1">
    <source>
        <dbReference type="EMBL" id="SHE66632.1"/>
    </source>
</evidence>
<protein>
    <recommendedName>
        <fullName evidence="3">Lipoprotein</fullName>
    </recommendedName>
</protein>
<name>A0A1M4VCD6_9HYPH</name>